<keyword evidence="11" id="KW-1185">Reference proteome</keyword>
<evidence type="ECO:0000256" key="5">
    <source>
        <dbReference type="RuleBase" id="RU362116"/>
    </source>
</evidence>
<evidence type="ECO:0000256" key="3">
    <source>
        <dbReference type="ARBA" id="ARBA00019015"/>
    </source>
</evidence>
<dbReference type="eggNOG" id="COG1749">
    <property type="taxonomic scope" value="Bacteria"/>
</dbReference>
<dbReference type="HOGENOM" id="CLU_013687_2_1_7"/>
<evidence type="ECO:0000259" key="8">
    <source>
        <dbReference type="Pfam" id="PF07559"/>
    </source>
</evidence>
<dbReference type="Pfam" id="PF00460">
    <property type="entry name" value="Flg_bb_rod"/>
    <property type="match status" value="1"/>
</dbReference>
<evidence type="ECO:0000313" key="11">
    <source>
        <dbReference type="Proteomes" id="UP000002216"/>
    </source>
</evidence>
<dbReference type="GO" id="GO:0005829">
    <property type="term" value="C:cytosol"/>
    <property type="evidence" value="ECO:0007669"/>
    <property type="project" value="TreeGrafter"/>
</dbReference>
<evidence type="ECO:0000259" key="6">
    <source>
        <dbReference type="Pfam" id="PF00460"/>
    </source>
</evidence>
<evidence type="ECO:0000256" key="4">
    <source>
        <dbReference type="ARBA" id="ARBA00023143"/>
    </source>
</evidence>
<dbReference type="STRING" id="525897.Dbac_2432"/>
<feature type="domain" description="Flagellar hook protein FlgE D2" evidence="8">
    <location>
        <begin position="208"/>
        <end position="442"/>
    </location>
</feature>
<dbReference type="PANTHER" id="PTHR30435">
    <property type="entry name" value="FLAGELLAR PROTEIN"/>
    <property type="match status" value="1"/>
</dbReference>
<feature type="domain" description="Flagellar basal body rod protein N-terminal" evidence="6">
    <location>
        <begin position="7"/>
        <end position="37"/>
    </location>
</feature>
<dbReference type="KEGG" id="dba:Dbac_2432"/>
<protein>
    <recommendedName>
        <fullName evidence="3 5">Flagellar hook protein FlgE</fullName>
    </recommendedName>
</protein>
<dbReference type="GO" id="GO:0009425">
    <property type="term" value="C:bacterial-type flagellum basal body"/>
    <property type="evidence" value="ECO:0007669"/>
    <property type="project" value="UniProtKB-SubCell"/>
</dbReference>
<accession>C7LRK3</accession>
<reference evidence="10 11" key="1">
    <citation type="journal article" date="2009" name="Stand. Genomic Sci.">
        <title>Complete genome sequence of Desulfomicrobium baculatum type strain (X).</title>
        <authorList>
            <person name="Copeland A."/>
            <person name="Spring S."/>
            <person name="Goker M."/>
            <person name="Schneider S."/>
            <person name="Lapidus A."/>
            <person name="Del Rio T.G."/>
            <person name="Tice H."/>
            <person name="Cheng J.F."/>
            <person name="Chen F."/>
            <person name="Nolan M."/>
            <person name="Bruce D."/>
            <person name="Goodwin L."/>
            <person name="Pitluck S."/>
            <person name="Ivanova N."/>
            <person name="Mavrommatis K."/>
            <person name="Ovchinnikova G."/>
            <person name="Pati A."/>
            <person name="Chen A."/>
            <person name="Palaniappan K."/>
            <person name="Land M."/>
            <person name="Hauser L."/>
            <person name="Chang Y.J."/>
            <person name="Jeffries C.C."/>
            <person name="Meincke L."/>
            <person name="Sims D."/>
            <person name="Brettin T."/>
            <person name="Detter J.C."/>
            <person name="Han C."/>
            <person name="Chain P."/>
            <person name="Bristow J."/>
            <person name="Eisen J.A."/>
            <person name="Markowitz V."/>
            <person name="Hugenholtz P."/>
            <person name="Kyrpides N.C."/>
            <person name="Klenk H.P."/>
            <person name="Lucas S."/>
        </authorList>
    </citation>
    <scope>NUCLEOTIDE SEQUENCE [LARGE SCALE GENOMIC DNA]</scope>
    <source>
        <strain evidence="11">DSM 4028 / VKM B-1378 / X</strain>
    </source>
</reference>
<dbReference type="EMBL" id="CP001629">
    <property type="protein sequence ID" value="ACU90511.1"/>
    <property type="molecule type" value="Genomic_DNA"/>
</dbReference>
<dbReference type="Pfam" id="PF07559">
    <property type="entry name" value="FlgE_D2"/>
    <property type="match status" value="1"/>
</dbReference>
<dbReference type="InterPro" id="IPR037058">
    <property type="entry name" value="Falgellar_hook_FlgE_sf"/>
</dbReference>
<gene>
    <name evidence="10" type="ordered locus">Dbac_2432</name>
</gene>
<dbReference type="InterPro" id="IPR037925">
    <property type="entry name" value="FlgE/F/G-like"/>
</dbReference>
<sequence>MGLSASLYSGTSGLKAHGEDMTVIGNNISNVSTIGFKGSRMYFEDALSQQITTASGSGQVGRGVSVGTVMGDFSQGSLESTTEATDLAIGGNGFFMVSPAGQEVNYYTRAGNFRFDEEGYLVDPRGYRLQGWEVQQANTSAAASGDTTAQATTGVQILGVPQDVKLENFQSPPQATSRVDLILNVDSSSEDKSVSPTDPFTALFDTYDATAAEPIGEASYAYQTTIKVYDENGSSHNMTVYMDPVANVEVTGAAAGKRYWEYIIAVPPGEDNRDFWGAGDEKRGILMSGTLTFNAAGELENMSAFTVNDLTADPELPASWVPANFSQNGYPICTANFLGAANGSTTGSGILAESENTKNIEINFGVRNKTSSWEPGPAIPPAAATGQDNLGDYPTIDTSGATPVLVGSLGAINGFASTEISALSSTNYSTGSTTIFQAQDGYTAGFLQNISVDRDGVITGRYSNGQVLQLFAVTLATFNNNYALYREGGNLFSETRSSGPPITGLANTGGKGSIASNSLEQSNVDLATEFVKMITTEKGFQANSKTITTVDQMLTVLIQLKR</sequence>
<dbReference type="InterPro" id="IPR011491">
    <property type="entry name" value="FlgE_D2"/>
</dbReference>
<organism evidence="10 11">
    <name type="scientific">Desulfomicrobium baculatum (strain DSM 4028 / VKM B-1378 / X)</name>
    <name type="common">Desulfovibrio baculatus</name>
    <dbReference type="NCBI Taxonomy" id="525897"/>
    <lineage>
        <taxon>Bacteria</taxon>
        <taxon>Pseudomonadati</taxon>
        <taxon>Thermodesulfobacteriota</taxon>
        <taxon>Desulfovibrionia</taxon>
        <taxon>Desulfovibrionales</taxon>
        <taxon>Desulfomicrobiaceae</taxon>
        <taxon>Desulfomicrobium</taxon>
    </lineage>
</organism>
<dbReference type="NCBIfam" id="TIGR03506">
    <property type="entry name" value="FlgEFG_subfam"/>
    <property type="match status" value="2"/>
</dbReference>
<dbReference type="InterPro" id="IPR010930">
    <property type="entry name" value="Flg_bb/hook_C_dom"/>
</dbReference>
<dbReference type="InterPro" id="IPR020013">
    <property type="entry name" value="Flagellar_FlgE/F/G"/>
</dbReference>
<comment type="similarity">
    <text evidence="2 5">Belongs to the flagella basal body rod proteins family.</text>
</comment>
<keyword evidence="4 5" id="KW-0975">Bacterial flagellum</keyword>
<name>C7LRK3_DESBD</name>
<evidence type="ECO:0000259" key="7">
    <source>
        <dbReference type="Pfam" id="PF06429"/>
    </source>
</evidence>
<dbReference type="InterPro" id="IPR019776">
    <property type="entry name" value="Flagellar_basal_body_rod_CS"/>
</dbReference>
<dbReference type="InterPro" id="IPR053967">
    <property type="entry name" value="LlgE_F_G-like_D1"/>
</dbReference>
<dbReference type="RefSeq" id="WP_015774600.1">
    <property type="nucleotide sequence ID" value="NC_013173.1"/>
</dbReference>
<comment type="subcellular location">
    <subcellularLocation>
        <location evidence="1 5">Bacterial flagellum basal body</location>
    </subcellularLocation>
</comment>
<dbReference type="Pfam" id="PF06429">
    <property type="entry name" value="Flg_bbr_C"/>
    <property type="match status" value="1"/>
</dbReference>
<dbReference type="Pfam" id="PF22692">
    <property type="entry name" value="LlgE_F_G_D1"/>
    <property type="match status" value="1"/>
</dbReference>
<dbReference type="PANTHER" id="PTHR30435:SF1">
    <property type="entry name" value="FLAGELLAR HOOK PROTEIN FLGE"/>
    <property type="match status" value="1"/>
</dbReference>
<dbReference type="GO" id="GO:0009424">
    <property type="term" value="C:bacterial-type flagellum hook"/>
    <property type="evidence" value="ECO:0007669"/>
    <property type="project" value="TreeGrafter"/>
</dbReference>
<evidence type="ECO:0000313" key="10">
    <source>
        <dbReference type="EMBL" id="ACU90511.1"/>
    </source>
</evidence>
<evidence type="ECO:0000256" key="1">
    <source>
        <dbReference type="ARBA" id="ARBA00004117"/>
    </source>
</evidence>
<evidence type="ECO:0000259" key="9">
    <source>
        <dbReference type="Pfam" id="PF22692"/>
    </source>
</evidence>
<dbReference type="Gene3D" id="2.60.98.20">
    <property type="entry name" value="Flagellar hook protein FlgE"/>
    <property type="match status" value="1"/>
</dbReference>
<feature type="domain" description="Flagellar basal-body/hook protein C-terminal" evidence="7">
    <location>
        <begin position="516"/>
        <end position="560"/>
    </location>
</feature>
<dbReference type="GO" id="GO:0071978">
    <property type="term" value="P:bacterial-type flagellum-dependent swarming motility"/>
    <property type="evidence" value="ECO:0007669"/>
    <property type="project" value="TreeGrafter"/>
</dbReference>
<proteinExistence type="inferred from homology"/>
<dbReference type="OrthoDB" id="9804559at2"/>
<dbReference type="SUPFAM" id="SSF117143">
    <property type="entry name" value="Flagellar hook protein flgE"/>
    <property type="match status" value="1"/>
</dbReference>
<comment type="function">
    <text evidence="5">A flexible structure which links the flagellar filament to the drive apparatus in the basal body.</text>
</comment>
<dbReference type="PROSITE" id="PS00588">
    <property type="entry name" value="FLAGELLA_BB_ROD"/>
    <property type="match status" value="1"/>
</dbReference>
<dbReference type="AlphaFoldDB" id="C7LRK3"/>
<dbReference type="Proteomes" id="UP000002216">
    <property type="component" value="Chromosome"/>
</dbReference>
<feature type="domain" description="Flagellar hook protein FlgE/F/G-like D1" evidence="9">
    <location>
        <begin position="88"/>
        <end position="136"/>
    </location>
</feature>
<evidence type="ECO:0000256" key="2">
    <source>
        <dbReference type="ARBA" id="ARBA00009677"/>
    </source>
</evidence>
<dbReference type="InterPro" id="IPR001444">
    <property type="entry name" value="Flag_bb_rod_N"/>
</dbReference>